<keyword evidence="3" id="KW-1185">Reference proteome</keyword>
<comment type="caution">
    <text evidence="2">The sequence shown here is derived from an EMBL/GenBank/DDBJ whole genome shotgun (WGS) entry which is preliminary data.</text>
</comment>
<evidence type="ECO:0000313" key="3">
    <source>
        <dbReference type="Proteomes" id="UP001342314"/>
    </source>
</evidence>
<protein>
    <recommendedName>
        <fullName evidence="4">Proteophosphoglycan 5</fullName>
    </recommendedName>
</protein>
<sequence length="879" mass="98026">MFRGRVLPLNVQALIWSYLPPATAPQVLRRIARPGAVPCARLSSTVSLSLSPDDLRRMSATTQQPHDPHTHFTSNQQLAEAVFEDRSHEYDNVPLSTLDHPVVPRSPDDALLALLHAGNFDEARRLLHELRGSGQTITKRHGFSLAAHRAAKEGDILATDEHGKHDWLEWWELVPGISDTAHPEVRNLRAVDANLAKNAFQLVRRVLAVVQERTVEPNDGAPTLERVNALLEEFALLLCRQGYLHVVAKEVLPYLAAYGSVEAAERIFARALECSQTHHRIFAAQGAYTSYRNRPSLQRADSRRRREHRDLAMQSWFANRQKAAYDLLVRARAQAILALANVGRLDTAVDLVVATDAYRRLVRGSNAPVKMPRDIYLTLLALTARRDQFDLFERLYDSLARGQRRLTRTRSTQLRQRTPYLIRGSAFDPPDAAPSAREAFTSWRYQNAVLSFEEGPSASAELHDVDDLLDLEHREASADSVRENKRAALLLSLVEQDTDGSQLARSAVVLSEGLSRVDLEPLPSANAIARWIEHAQDLAQTSPDATELLLTLKLQSRLRNSTRKAWAVATMLVELRRGDYVRVLEVYKDSFDVVALPHAAQQVLRHATRDRRTAPDLSSPRAGSDGVPSVYAVSVLMQALVALLEERIRMASTPGKADEARDLIARVFEGIVNGEVTAIRSLRREQDNAIERASARSAGDERGPESTPPTLEHLDAHTFTPFLKHYLRERMPALDLVRLVASLAERGVQMQSPHYSILLNALANSGEPRDLLYLVSHLEGTTASPNASTAGPVQPSPELESLVHALRPRKQPLSVHSYTGIFVGLRRRGLRAQALELLQDVMERRAGDVKAWMKTDERFKREMLLLALAAGTTRKVGPV</sequence>
<feature type="compositionally biased region" description="Basic and acidic residues" evidence="1">
    <location>
        <begin position="691"/>
        <end position="704"/>
    </location>
</feature>
<feature type="region of interest" description="Disordered" evidence="1">
    <location>
        <begin position="691"/>
        <end position="713"/>
    </location>
</feature>
<name>A0AAV5GVA9_9BASI</name>
<reference evidence="2 3" key="1">
    <citation type="submission" date="2021-12" db="EMBL/GenBank/DDBJ databases">
        <title>High titer production of polyol ester of fatty acids by Rhodotorula paludigena BS15 towards product separation-free biomass refinery.</title>
        <authorList>
            <person name="Mano J."/>
            <person name="Ono H."/>
            <person name="Tanaka T."/>
            <person name="Naito K."/>
            <person name="Sushida H."/>
            <person name="Ike M."/>
            <person name="Tokuyasu K."/>
            <person name="Kitaoka M."/>
        </authorList>
    </citation>
    <scope>NUCLEOTIDE SEQUENCE [LARGE SCALE GENOMIC DNA]</scope>
    <source>
        <strain evidence="2 3">BS15</strain>
    </source>
</reference>
<dbReference type="InterPro" id="IPR011990">
    <property type="entry name" value="TPR-like_helical_dom_sf"/>
</dbReference>
<accession>A0AAV5GVA9</accession>
<proteinExistence type="predicted"/>
<dbReference type="AlphaFoldDB" id="A0AAV5GVA9"/>
<gene>
    <name evidence="2" type="ORF">Rhopal_006201-T1</name>
</gene>
<organism evidence="2 3">
    <name type="scientific">Rhodotorula paludigena</name>
    <dbReference type="NCBI Taxonomy" id="86838"/>
    <lineage>
        <taxon>Eukaryota</taxon>
        <taxon>Fungi</taxon>
        <taxon>Dikarya</taxon>
        <taxon>Basidiomycota</taxon>
        <taxon>Pucciniomycotina</taxon>
        <taxon>Microbotryomycetes</taxon>
        <taxon>Sporidiobolales</taxon>
        <taxon>Sporidiobolaceae</taxon>
        <taxon>Rhodotorula</taxon>
    </lineage>
</organism>
<evidence type="ECO:0000256" key="1">
    <source>
        <dbReference type="SAM" id="MobiDB-lite"/>
    </source>
</evidence>
<dbReference type="EMBL" id="BQKY01000013">
    <property type="protein sequence ID" value="GJN93154.1"/>
    <property type="molecule type" value="Genomic_DNA"/>
</dbReference>
<dbReference type="Gene3D" id="1.25.40.10">
    <property type="entry name" value="Tetratricopeptide repeat domain"/>
    <property type="match status" value="1"/>
</dbReference>
<evidence type="ECO:0008006" key="4">
    <source>
        <dbReference type="Google" id="ProtNLM"/>
    </source>
</evidence>
<dbReference type="Proteomes" id="UP001342314">
    <property type="component" value="Unassembled WGS sequence"/>
</dbReference>
<evidence type="ECO:0000313" key="2">
    <source>
        <dbReference type="EMBL" id="GJN93154.1"/>
    </source>
</evidence>